<evidence type="ECO:0000256" key="1">
    <source>
        <dbReference type="SAM" id="MobiDB-lite"/>
    </source>
</evidence>
<evidence type="ECO:0008006" key="4">
    <source>
        <dbReference type="Google" id="ProtNLM"/>
    </source>
</evidence>
<feature type="region of interest" description="Disordered" evidence="1">
    <location>
        <begin position="254"/>
        <end position="273"/>
    </location>
</feature>
<evidence type="ECO:0000313" key="2">
    <source>
        <dbReference type="EMBL" id="KNE95887.1"/>
    </source>
</evidence>
<dbReference type="Proteomes" id="UP000054564">
    <property type="component" value="Unassembled WGS sequence"/>
</dbReference>
<proteinExistence type="predicted"/>
<gene>
    <name evidence="2" type="ORF">PSTG_10804</name>
</gene>
<sequence length="287" mass="32040">MPLMSSNIKAKENIIPVIAITTPNQTLAQQTTEQPKMDRTYSVIFESAIKATPLLGCSNFSVWKTQILSVFEILGIKEVFIDGSAALSKESDLLVRTLIKNKLEPEVISRVINHMNTDSALLIWKSIINNFASTQAANKEPIWSIFSNITYGKSNIDGFITRMKALLEQMHELELLWTTITTINHCGKPIEPYMVLDHLQNHADNVASAAAVATPQIALLTEESRKCKVGAHNPRAFHPESNCYKLYPHLQPRYSSRSQQGNRSEVNVSSFHSSLDSPFPNFILDSG</sequence>
<reference evidence="3" key="1">
    <citation type="submission" date="2014-03" db="EMBL/GenBank/DDBJ databases">
        <title>The Genome Sequence of Puccinia striiformis f. sp. tritici PST-78.</title>
        <authorList>
            <consortium name="The Broad Institute Genome Sequencing Platform"/>
            <person name="Cuomo C."/>
            <person name="Hulbert S."/>
            <person name="Chen X."/>
            <person name="Walker B."/>
            <person name="Young S.K."/>
            <person name="Zeng Q."/>
            <person name="Gargeya S."/>
            <person name="Fitzgerald M."/>
            <person name="Haas B."/>
            <person name="Abouelleil A."/>
            <person name="Alvarado L."/>
            <person name="Arachchi H.M."/>
            <person name="Berlin A.M."/>
            <person name="Chapman S.B."/>
            <person name="Goldberg J."/>
            <person name="Griggs A."/>
            <person name="Gujja S."/>
            <person name="Hansen M."/>
            <person name="Howarth C."/>
            <person name="Imamovic A."/>
            <person name="Larimer J."/>
            <person name="McCowan C."/>
            <person name="Montmayeur A."/>
            <person name="Murphy C."/>
            <person name="Neiman D."/>
            <person name="Pearson M."/>
            <person name="Priest M."/>
            <person name="Roberts A."/>
            <person name="Saif S."/>
            <person name="Shea T."/>
            <person name="Sisk P."/>
            <person name="Sykes S."/>
            <person name="Wortman J."/>
            <person name="Nusbaum C."/>
            <person name="Birren B."/>
        </authorList>
    </citation>
    <scope>NUCLEOTIDE SEQUENCE [LARGE SCALE GENOMIC DNA]</scope>
    <source>
        <strain evidence="3">race PST-78</strain>
    </source>
</reference>
<protein>
    <recommendedName>
        <fullName evidence="4">DUF4219 domain-containing protein</fullName>
    </recommendedName>
</protein>
<organism evidence="2 3">
    <name type="scientific">Puccinia striiformis f. sp. tritici PST-78</name>
    <dbReference type="NCBI Taxonomy" id="1165861"/>
    <lineage>
        <taxon>Eukaryota</taxon>
        <taxon>Fungi</taxon>
        <taxon>Dikarya</taxon>
        <taxon>Basidiomycota</taxon>
        <taxon>Pucciniomycotina</taxon>
        <taxon>Pucciniomycetes</taxon>
        <taxon>Pucciniales</taxon>
        <taxon>Pucciniaceae</taxon>
        <taxon>Puccinia</taxon>
    </lineage>
</organism>
<comment type="caution">
    <text evidence="2">The sequence shown here is derived from an EMBL/GenBank/DDBJ whole genome shotgun (WGS) entry which is preliminary data.</text>
</comment>
<accession>A0A0L0V9C3</accession>
<evidence type="ECO:0000313" key="3">
    <source>
        <dbReference type="Proteomes" id="UP000054564"/>
    </source>
</evidence>
<dbReference type="OrthoDB" id="2504565at2759"/>
<dbReference type="EMBL" id="AJIL01000090">
    <property type="protein sequence ID" value="KNE95887.1"/>
    <property type="molecule type" value="Genomic_DNA"/>
</dbReference>
<dbReference type="AlphaFoldDB" id="A0A0L0V9C3"/>
<name>A0A0L0V9C3_9BASI</name>
<keyword evidence="3" id="KW-1185">Reference proteome</keyword>